<reference evidence="1 2" key="1">
    <citation type="submission" date="2014-04" db="EMBL/GenBank/DDBJ databases">
        <authorList>
            <consortium name="DOE Joint Genome Institute"/>
            <person name="Kuo A."/>
            <person name="Kohler A."/>
            <person name="Costa M.D."/>
            <person name="Nagy L.G."/>
            <person name="Floudas D."/>
            <person name="Copeland A."/>
            <person name="Barry K.W."/>
            <person name="Cichocki N."/>
            <person name="Veneault-Fourrey C."/>
            <person name="LaButti K."/>
            <person name="Lindquist E.A."/>
            <person name="Lipzen A."/>
            <person name="Lundell T."/>
            <person name="Morin E."/>
            <person name="Murat C."/>
            <person name="Sun H."/>
            <person name="Tunlid A."/>
            <person name="Henrissat B."/>
            <person name="Grigoriev I.V."/>
            <person name="Hibbett D.S."/>
            <person name="Martin F."/>
            <person name="Nordberg H.P."/>
            <person name="Cantor M.N."/>
            <person name="Hua S.X."/>
        </authorList>
    </citation>
    <scope>NUCLEOTIDE SEQUENCE [LARGE SCALE GENOMIC DNA]</scope>
    <source>
        <strain evidence="1 2">Marx 270</strain>
    </source>
</reference>
<feature type="non-terminal residue" evidence="1">
    <location>
        <position position="1"/>
    </location>
</feature>
<dbReference type="OrthoDB" id="2642487at2759"/>
<dbReference type="HOGENOM" id="CLU_040082_6_1_1"/>
<dbReference type="Proteomes" id="UP000054217">
    <property type="component" value="Unassembled WGS sequence"/>
</dbReference>
<dbReference type="AlphaFoldDB" id="A0A0C3IGC6"/>
<evidence type="ECO:0000313" key="2">
    <source>
        <dbReference type="Proteomes" id="UP000054217"/>
    </source>
</evidence>
<proteinExistence type="predicted"/>
<keyword evidence="2" id="KW-1185">Reference proteome</keyword>
<dbReference type="EMBL" id="KN832053">
    <property type="protein sequence ID" value="KIN96092.1"/>
    <property type="molecule type" value="Genomic_DNA"/>
</dbReference>
<sequence length="94" mass="10812">VTGLPIRHVGERFQRSNDTISRYFCKMVTIFASEPFYSKHVSLPFASSTTTVHPKIMRSHRFWPYFKDAISAIDGSHIPASLPLHDHAAYHNRK</sequence>
<evidence type="ECO:0008006" key="3">
    <source>
        <dbReference type="Google" id="ProtNLM"/>
    </source>
</evidence>
<dbReference type="InParanoid" id="A0A0C3IGC6"/>
<reference evidence="2" key="2">
    <citation type="submission" date="2015-01" db="EMBL/GenBank/DDBJ databases">
        <title>Evolutionary Origins and Diversification of the Mycorrhizal Mutualists.</title>
        <authorList>
            <consortium name="DOE Joint Genome Institute"/>
            <consortium name="Mycorrhizal Genomics Consortium"/>
            <person name="Kohler A."/>
            <person name="Kuo A."/>
            <person name="Nagy L.G."/>
            <person name="Floudas D."/>
            <person name="Copeland A."/>
            <person name="Barry K.W."/>
            <person name="Cichocki N."/>
            <person name="Veneault-Fourrey C."/>
            <person name="LaButti K."/>
            <person name="Lindquist E.A."/>
            <person name="Lipzen A."/>
            <person name="Lundell T."/>
            <person name="Morin E."/>
            <person name="Murat C."/>
            <person name="Riley R."/>
            <person name="Ohm R."/>
            <person name="Sun H."/>
            <person name="Tunlid A."/>
            <person name="Henrissat B."/>
            <person name="Grigoriev I.V."/>
            <person name="Hibbett D.S."/>
            <person name="Martin F."/>
        </authorList>
    </citation>
    <scope>NUCLEOTIDE SEQUENCE [LARGE SCALE GENOMIC DNA]</scope>
    <source>
        <strain evidence="2">Marx 270</strain>
    </source>
</reference>
<gene>
    <name evidence="1" type="ORF">M404DRAFT_48415</name>
</gene>
<protein>
    <recommendedName>
        <fullName evidence="3">DDE Tnp4 domain-containing protein</fullName>
    </recommendedName>
</protein>
<evidence type="ECO:0000313" key="1">
    <source>
        <dbReference type="EMBL" id="KIN96092.1"/>
    </source>
</evidence>
<feature type="non-terminal residue" evidence="1">
    <location>
        <position position="94"/>
    </location>
</feature>
<organism evidence="1 2">
    <name type="scientific">Pisolithus tinctorius Marx 270</name>
    <dbReference type="NCBI Taxonomy" id="870435"/>
    <lineage>
        <taxon>Eukaryota</taxon>
        <taxon>Fungi</taxon>
        <taxon>Dikarya</taxon>
        <taxon>Basidiomycota</taxon>
        <taxon>Agaricomycotina</taxon>
        <taxon>Agaricomycetes</taxon>
        <taxon>Agaricomycetidae</taxon>
        <taxon>Boletales</taxon>
        <taxon>Sclerodermatineae</taxon>
        <taxon>Pisolithaceae</taxon>
        <taxon>Pisolithus</taxon>
    </lineage>
</organism>
<accession>A0A0C3IGC6</accession>
<dbReference type="STRING" id="870435.A0A0C3IGC6"/>
<name>A0A0C3IGC6_PISTI</name>